<feature type="domain" description="BTB" evidence="11">
    <location>
        <begin position="58"/>
        <end position="129"/>
    </location>
</feature>
<dbReference type="InterPro" id="IPR011333">
    <property type="entry name" value="SKP1/BTB/POZ_sf"/>
</dbReference>
<feature type="compositionally biased region" description="Basic and acidic residues" evidence="10">
    <location>
        <begin position="327"/>
        <end position="351"/>
    </location>
</feature>
<organism evidence="12 13">
    <name type="scientific">Branchiostoma lanceolatum</name>
    <name type="common">Common lancelet</name>
    <name type="synonym">Amphioxus lanceolatum</name>
    <dbReference type="NCBI Taxonomy" id="7740"/>
    <lineage>
        <taxon>Eukaryota</taxon>
        <taxon>Metazoa</taxon>
        <taxon>Chordata</taxon>
        <taxon>Cephalochordata</taxon>
        <taxon>Leptocardii</taxon>
        <taxon>Amphioxiformes</taxon>
        <taxon>Branchiostomatidae</taxon>
        <taxon>Branchiostoma</taxon>
    </lineage>
</organism>
<dbReference type="GO" id="GO:0008270">
    <property type="term" value="F:zinc ion binding"/>
    <property type="evidence" value="ECO:0007669"/>
    <property type="project" value="UniProtKB-KW"/>
</dbReference>
<dbReference type="InterPro" id="IPR013087">
    <property type="entry name" value="Znf_C2H2_type"/>
</dbReference>
<dbReference type="EMBL" id="OV696692">
    <property type="protein sequence ID" value="CAH1270848.1"/>
    <property type="molecule type" value="Genomic_DNA"/>
</dbReference>
<dbReference type="Pfam" id="PF00651">
    <property type="entry name" value="BTB"/>
    <property type="match status" value="1"/>
</dbReference>
<evidence type="ECO:0000256" key="5">
    <source>
        <dbReference type="ARBA" id="ARBA00022833"/>
    </source>
</evidence>
<keyword evidence="4" id="KW-0863">Zinc-finger</keyword>
<dbReference type="GO" id="GO:0005634">
    <property type="term" value="C:nucleus"/>
    <property type="evidence" value="ECO:0007669"/>
    <property type="project" value="UniProtKB-SubCell"/>
</dbReference>
<evidence type="ECO:0000256" key="9">
    <source>
        <dbReference type="ARBA" id="ARBA00023242"/>
    </source>
</evidence>
<comment type="subcellular location">
    <subcellularLocation>
        <location evidence="1">Nucleus</location>
    </subcellularLocation>
</comment>
<dbReference type="PANTHER" id="PTHR46105:SF5">
    <property type="entry name" value="ZINC FINGER AND BTB DOMAIN-CONTAINING PROTEIN 44 ISOFORM X1"/>
    <property type="match status" value="1"/>
</dbReference>
<proteinExistence type="predicted"/>
<feature type="compositionally biased region" description="Basic and acidic residues" evidence="10">
    <location>
        <begin position="305"/>
        <end position="319"/>
    </location>
</feature>
<evidence type="ECO:0000256" key="7">
    <source>
        <dbReference type="ARBA" id="ARBA00023125"/>
    </source>
</evidence>
<evidence type="ECO:0000256" key="3">
    <source>
        <dbReference type="ARBA" id="ARBA00022737"/>
    </source>
</evidence>
<keyword evidence="2" id="KW-0479">Metal-binding</keyword>
<dbReference type="GO" id="GO:0000981">
    <property type="term" value="F:DNA-binding transcription factor activity, RNA polymerase II-specific"/>
    <property type="evidence" value="ECO:0007669"/>
    <property type="project" value="TreeGrafter"/>
</dbReference>
<keyword evidence="3" id="KW-0677">Repeat</keyword>
<dbReference type="SMART" id="SM00225">
    <property type="entry name" value="BTB"/>
    <property type="match status" value="1"/>
</dbReference>
<sequence length="506" mass="56519">MRWYIFPQPVRTKQGTVGLRLQAGTMSVWRDSARDSALFHPQTVLRQLNAFRHHNLYCDVTISAAGTRFRCHRAVLAANSVFFHHLLLPSDRAGGRLCGDGCYHLEWMGAGTFSALLQYMYTSQLFLPDEHTARELLHGARRVGLLALVDLVADYLLDSDGSDDRAEPSAGEEGGDGNDAGEGGVPADNRPAEKDTPTFHLELLEPADPGFNSGSVDSLPQEPANPGCKLDIVPQEPASEVAGGAEETDGAMDQVMTSLRNLSELFSTNGRHQLEMVTANSSGHIRHDSSLDQSASCSPAGVGQDEQRSGNSDDSKEQRSGNSYDQEGQRSENSDDPEGQRSENSEDGVGKRGWMEEECSLCNEVWSTRKWLRRNDFCHRANKRKENMKKSLPLKGPEQCPDCLQTFHHRKDWTRHPRGHRKYQVCPESGKFINIMGLRRVRHRERTQFVCETCRKPSICKGHWDRHICRHLVQGGRVPLKCTKCEKNVCLKCGVKESPRSSGENR</sequence>
<evidence type="ECO:0000313" key="13">
    <source>
        <dbReference type="Proteomes" id="UP000838412"/>
    </source>
</evidence>
<dbReference type="PROSITE" id="PS50097">
    <property type="entry name" value="BTB"/>
    <property type="match status" value="1"/>
</dbReference>
<gene>
    <name evidence="12" type="primary">ZBTB17</name>
    <name evidence="12" type="ORF">BLAG_LOCUS23019</name>
</gene>
<dbReference type="Proteomes" id="UP000838412">
    <property type="component" value="Chromosome 7"/>
</dbReference>
<accession>A0A8K0EVY5</accession>
<feature type="region of interest" description="Disordered" evidence="10">
    <location>
        <begin position="284"/>
        <end position="351"/>
    </location>
</feature>
<keyword evidence="9" id="KW-0539">Nucleus</keyword>
<keyword evidence="5" id="KW-0862">Zinc</keyword>
<evidence type="ECO:0000259" key="11">
    <source>
        <dbReference type="PROSITE" id="PS50097"/>
    </source>
</evidence>
<dbReference type="SUPFAM" id="SSF54695">
    <property type="entry name" value="POZ domain"/>
    <property type="match status" value="1"/>
</dbReference>
<dbReference type="PANTHER" id="PTHR46105">
    <property type="entry name" value="AGAP004733-PA"/>
    <property type="match status" value="1"/>
</dbReference>
<keyword evidence="8" id="KW-0804">Transcription</keyword>
<evidence type="ECO:0000256" key="4">
    <source>
        <dbReference type="ARBA" id="ARBA00022771"/>
    </source>
</evidence>
<name>A0A8K0EVY5_BRALA</name>
<reference evidence="12" key="1">
    <citation type="submission" date="2022-01" db="EMBL/GenBank/DDBJ databases">
        <authorList>
            <person name="Braso-Vives M."/>
        </authorList>
    </citation>
    <scope>NUCLEOTIDE SEQUENCE</scope>
</reference>
<dbReference type="InterPro" id="IPR000210">
    <property type="entry name" value="BTB/POZ_dom"/>
</dbReference>
<evidence type="ECO:0000256" key="10">
    <source>
        <dbReference type="SAM" id="MobiDB-lite"/>
    </source>
</evidence>
<evidence type="ECO:0000256" key="2">
    <source>
        <dbReference type="ARBA" id="ARBA00022723"/>
    </source>
</evidence>
<dbReference type="OrthoDB" id="6482909at2759"/>
<keyword evidence="13" id="KW-1185">Reference proteome</keyword>
<dbReference type="Gene3D" id="3.30.710.10">
    <property type="entry name" value="Potassium Channel Kv1.1, Chain A"/>
    <property type="match status" value="1"/>
</dbReference>
<dbReference type="AlphaFoldDB" id="A0A8K0EVY5"/>
<protein>
    <submittedName>
        <fullName evidence="12">ZBTB17 protein</fullName>
    </submittedName>
</protein>
<evidence type="ECO:0000313" key="12">
    <source>
        <dbReference type="EMBL" id="CAH1270848.1"/>
    </source>
</evidence>
<keyword evidence="6" id="KW-0805">Transcription regulation</keyword>
<evidence type="ECO:0000256" key="8">
    <source>
        <dbReference type="ARBA" id="ARBA00023163"/>
    </source>
</evidence>
<dbReference type="InterPro" id="IPR050457">
    <property type="entry name" value="ZnFinger_BTB_dom_contain"/>
</dbReference>
<evidence type="ECO:0000256" key="6">
    <source>
        <dbReference type="ARBA" id="ARBA00023015"/>
    </source>
</evidence>
<feature type="region of interest" description="Disordered" evidence="10">
    <location>
        <begin position="160"/>
        <end position="226"/>
    </location>
</feature>
<dbReference type="PROSITE" id="PS00028">
    <property type="entry name" value="ZINC_FINGER_C2H2_1"/>
    <property type="match status" value="1"/>
</dbReference>
<evidence type="ECO:0000256" key="1">
    <source>
        <dbReference type="ARBA" id="ARBA00004123"/>
    </source>
</evidence>
<keyword evidence="7" id="KW-0238">DNA-binding</keyword>
<dbReference type="GO" id="GO:0000978">
    <property type="term" value="F:RNA polymerase II cis-regulatory region sequence-specific DNA binding"/>
    <property type="evidence" value="ECO:0007669"/>
    <property type="project" value="TreeGrafter"/>
</dbReference>